<organism evidence="8 9">
    <name type="scientific">Williamsia marianensis</name>
    <dbReference type="NCBI Taxonomy" id="85044"/>
    <lineage>
        <taxon>Bacteria</taxon>
        <taxon>Bacillati</taxon>
        <taxon>Actinomycetota</taxon>
        <taxon>Actinomycetes</taxon>
        <taxon>Mycobacteriales</taxon>
        <taxon>Nocardiaceae</taxon>
        <taxon>Williamsia</taxon>
    </lineage>
</organism>
<reference evidence="8 9" key="1">
    <citation type="submission" date="2017-10" db="EMBL/GenBank/DDBJ databases">
        <title>The draft genome sequence of Williamsia sp. BULT 1.1 isolated from the semi-arid grassland soils from South Africa.</title>
        <authorList>
            <person name="Kabwe M.H."/>
            <person name="Govender N."/>
            <person name="Mutseka Lunga P."/>
            <person name="Vikram S."/>
            <person name="Makhalanyane T.P."/>
        </authorList>
    </citation>
    <scope>NUCLEOTIDE SEQUENCE [LARGE SCALE GENOMIC DNA]</scope>
    <source>
        <strain evidence="8 9">BULT 1.1</strain>
    </source>
</reference>
<keyword evidence="2 6" id="KW-0489">Methyltransferase</keyword>
<dbReference type="InterPro" id="IPR050390">
    <property type="entry name" value="C5-Methyltransferase"/>
</dbReference>
<evidence type="ECO:0000256" key="6">
    <source>
        <dbReference type="PROSITE-ProRule" id="PRU01016"/>
    </source>
</evidence>
<evidence type="ECO:0000256" key="4">
    <source>
        <dbReference type="ARBA" id="ARBA00022691"/>
    </source>
</evidence>
<evidence type="ECO:0000256" key="3">
    <source>
        <dbReference type="ARBA" id="ARBA00022679"/>
    </source>
</evidence>
<comment type="similarity">
    <text evidence="6 7">Belongs to the class I-like SAM-binding methyltransferase superfamily. C5-methyltransferase family.</text>
</comment>
<sequence>MSDSFCSVHQVMTSARSLREGTLAMDLHSLRGEVRPNFECSSPVLSVVDLFAGCGGLTLGVAQAASRKNLGIEVRLAVDSEGTPIRVFGQNFPTAKTEVALVESLFDGDLGSDLTPTERRTRSSIGNVDLILGGPPCQGHSSLNNHTRRADPKNRLYLRMARAAEVLKPSVVVIENVPAVVHDSEHVVKVATASLHNAGYVVTDAVVELIRVGVPQRRKRHILVAARRDSVREGLEFASLLTFDERPSRTLRWAIGDLEHAGSRSWLDVPSRASIQNVQRMTWLFENDAYDLPNSLRPPCHQGKHSYNSMYGRLRWDRPAQTITSGFGSIGQGRFVHPSQPRSLTPHEAARIQGFPDYFTFEAAAGRKELAVIIGNAVPPQLTESLVTNLIDAELMKPKRETRQP</sequence>
<protein>
    <recommendedName>
        <fullName evidence="1">DNA (cytosine-5-)-methyltransferase</fullName>
        <ecNumber evidence="1">2.1.1.37</ecNumber>
    </recommendedName>
</protein>
<dbReference type="EC" id="2.1.1.37" evidence="1"/>
<keyword evidence="5" id="KW-0680">Restriction system</keyword>
<dbReference type="GO" id="GO:0009307">
    <property type="term" value="P:DNA restriction-modification system"/>
    <property type="evidence" value="ECO:0007669"/>
    <property type="project" value="UniProtKB-KW"/>
</dbReference>
<keyword evidence="3 6" id="KW-0808">Transferase</keyword>
<dbReference type="PROSITE" id="PS51679">
    <property type="entry name" value="SAM_MT_C5"/>
    <property type="match status" value="1"/>
</dbReference>
<dbReference type="Gene3D" id="3.40.50.150">
    <property type="entry name" value="Vaccinia Virus protein VP39"/>
    <property type="match status" value="1"/>
</dbReference>
<name>A0A2G3PTS7_WILMA</name>
<dbReference type="InterPro" id="IPR029063">
    <property type="entry name" value="SAM-dependent_MTases_sf"/>
</dbReference>
<evidence type="ECO:0000256" key="1">
    <source>
        <dbReference type="ARBA" id="ARBA00011975"/>
    </source>
</evidence>
<dbReference type="AlphaFoldDB" id="A0A2G3PTS7"/>
<feature type="active site" evidence="6">
    <location>
        <position position="137"/>
    </location>
</feature>
<dbReference type="GO" id="GO:0003677">
    <property type="term" value="F:DNA binding"/>
    <property type="evidence" value="ECO:0007669"/>
    <property type="project" value="TreeGrafter"/>
</dbReference>
<dbReference type="EMBL" id="PEBD01000004">
    <property type="protein sequence ID" value="PHV68452.1"/>
    <property type="molecule type" value="Genomic_DNA"/>
</dbReference>
<keyword evidence="4 6" id="KW-0949">S-adenosyl-L-methionine</keyword>
<dbReference type="PRINTS" id="PR00105">
    <property type="entry name" value="C5METTRFRASE"/>
</dbReference>
<dbReference type="SUPFAM" id="SSF53335">
    <property type="entry name" value="S-adenosyl-L-methionine-dependent methyltransferases"/>
    <property type="match status" value="1"/>
</dbReference>
<dbReference type="Pfam" id="PF00145">
    <property type="entry name" value="DNA_methylase"/>
    <property type="match status" value="1"/>
</dbReference>
<dbReference type="PANTHER" id="PTHR10629">
    <property type="entry name" value="CYTOSINE-SPECIFIC METHYLTRANSFERASE"/>
    <property type="match status" value="1"/>
</dbReference>
<evidence type="ECO:0000313" key="9">
    <source>
        <dbReference type="Proteomes" id="UP000225108"/>
    </source>
</evidence>
<dbReference type="Proteomes" id="UP000225108">
    <property type="component" value="Unassembled WGS sequence"/>
</dbReference>
<dbReference type="PANTHER" id="PTHR10629:SF52">
    <property type="entry name" value="DNA (CYTOSINE-5)-METHYLTRANSFERASE 1"/>
    <property type="match status" value="1"/>
</dbReference>
<evidence type="ECO:0000256" key="2">
    <source>
        <dbReference type="ARBA" id="ARBA00022603"/>
    </source>
</evidence>
<comment type="caution">
    <text evidence="8">The sequence shown here is derived from an EMBL/GenBank/DDBJ whole genome shotgun (WGS) entry which is preliminary data.</text>
</comment>
<evidence type="ECO:0000256" key="7">
    <source>
        <dbReference type="RuleBase" id="RU000416"/>
    </source>
</evidence>
<accession>A0A2G3PTS7</accession>
<dbReference type="GO" id="GO:0003886">
    <property type="term" value="F:DNA (cytosine-5-)-methyltransferase activity"/>
    <property type="evidence" value="ECO:0007669"/>
    <property type="project" value="UniProtKB-EC"/>
</dbReference>
<gene>
    <name evidence="8" type="ORF">CSW57_04340</name>
</gene>
<dbReference type="InterPro" id="IPR001525">
    <property type="entry name" value="C5_MeTfrase"/>
</dbReference>
<dbReference type="Gene3D" id="3.90.120.10">
    <property type="entry name" value="DNA Methylase, subunit A, domain 2"/>
    <property type="match status" value="1"/>
</dbReference>
<evidence type="ECO:0000256" key="5">
    <source>
        <dbReference type="ARBA" id="ARBA00022747"/>
    </source>
</evidence>
<proteinExistence type="inferred from homology"/>
<dbReference type="GO" id="GO:0032259">
    <property type="term" value="P:methylation"/>
    <property type="evidence" value="ECO:0007669"/>
    <property type="project" value="UniProtKB-KW"/>
</dbReference>
<dbReference type="GO" id="GO:0044027">
    <property type="term" value="P:negative regulation of gene expression via chromosomal CpG island methylation"/>
    <property type="evidence" value="ECO:0007669"/>
    <property type="project" value="TreeGrafter"/>
</dbReference>
<evidence type="ECO:0000313" key="8">
    <source>
        <dbReference type="EMBL" id="PHV68452.1"/>
    </source>
</evidence>
<dbReference type="NCBIfam" id="TIGR00675">
    <property type="entry name" value="dcm"/>
    <property type="match status" value="1"/>
</dbReference>